<name>A0A2X3IXZ9_9ENTR</name>
<evidence type="ECO:0000313" key="2">
    <source>
        <dbReference type="Proteomes" id="UP000251197"/>
    </source>
</evidence>
<proteinExistence type="predicted"/>
<evidence type="ECO:0000313" key="1">
    <source>
        <dbReference type="EMBL" id="SQC92056.1"/>
    </source>
</evidence>
<dbReference type="Proteomes" id="UP000251197">
    <property type="component" value="Unassembled WGS sequence"/>
</dbReference>
<accession>A0A2X3IXZ9</accession>
<dbReference type="EMBL" id="UAVU01000009">
    <property type="protein sequence ID" value="SQC92056.1"/>
    <property type="molecule type" value="Genomic_DNA"/>
</dbReference>
<organism evidence="1 2">
    <name type="scientific">Cedecea neteri</name>
    <dbReference type="NCBI Taxonomy" id="158822"/>
    <lineage>
        <taxon>Bacteria</taxon>
        <taxon>Pseudomonadati</taxon>
        <taxon>Pseudomonadota</taxon>
        <taxon>Gammaproteobacteria</taxon>
        <taxon>Enterobacterales</taxon>
        <taxon>Enterobacteriaceae</taxon>
        <taxon>Cedecea</taxon>
    </lineage>
</organism>
<protein>
    <submittedName>
        <fullName evidence="1">Uncharacterized protein</fullName>
    </submittedName>
</protein>
<sequence length="36" mass="4223">MIFRSVTYRPPSCYKLLIYTKMVSSGYVGNQIVYML</sequence>
<dbReference type="AlphaFoldDB" id="A0A2X3IXZ9"/>
<reference evidence="1 2" key="1">
    <citation type="submission" date="2018-06" db="EMBL/GenBank/DDBJ databases">
        <authorList>
            <consortium name="Pathogen Informatics"/>
            <person name="Doyle S."/>
        </authorList>
    </citation>
    <scope>NUCLEOTIDE SEQUENCE [LARGE SCALE GENOMIC DNA]</scope>
    <source>
        <strain evidence="1 2">NCTC12120</strain>
    </source>
</reference>
<gene>
    <name evidence="1" type="ORF">NCTC12120_05241</name>
</gene>